<keyword evidence="4 6" id="KW-1133">Transmembrane helix</keyword>
<dbReference type="CDD" id="cd15904">
    <property type="entry name" value="TSPO_MBR"/>
    <property type="match status" value="1"/>
</dbReference>
<evidence type="ECO:0000256" key="5">
    <source>
        <dbReference type="ARBA" id="ARBA00023136"/>
    </source>
</evidence>
<dbReference type="EMBL" id="DWWD01000025">
    <property type="protein sequence ID" value="HJC50231.1"/>
    <property type="molecule type" value="Genomic_DNA"/>
</dbReference>
<evidence type="ECO:0000313" key="8">
    <source>
        <dbReference type="Proteomes" id="UP000823904"/>
    </source>
</evidence>
<protein>
    <submittedName>
        <fullName evidence="7">Tryptophan-rich sensory protein</fullName>
    </submittedName>
</protein>
<keyword evidence="5 6" id="KW-0472">Membrane</keyword>
<evidence type="ECO:0000256" key="2">
    <source>
        <dbReference type="ARBA" id="ARBA00007524"/>
    </source>
</evidence>
<proteinExistence type="inferred from homology"/>
<reference evidence="7" key="2">
    <citation type="submission" date="2021-04" db="EMBL/GenBank/DDBJ databases">
        <authorList>
            <person name="Gilroy R."/>
        </authorList>
    </citation>
    <scope>NUCLEOTIDE SEQUENCE</scope>
    <source>
        <strain evidence="7">ChiSjej3B21-8574</strain>
    </source>
</reference>
<feature type="transmembrane region" description="Helical" evidence="6">
    <location>
        <begin position="50"/>
        <end position="68"/>
    </location>
</feature>
<comment type="similarity">
    <text evidence="2">Belongs to the TspO/BZRP family.</text>
</comment>
<keyword evidence="3 6" id="KW-0812">Transmembrane</keyword>
<dbReference type="Gene3D" id="1.20.1260.100">
    <property type="entry name" value="TspO/MBR protein"/>
    <property type="match status" value="1"/>
</dbReference>
<feature type="transmembrane region" description="Helical" evidence="6">
    <location>
        <begin position="104"/>
        <end position="126"/>
    </location>
</feature>
<dbReference type="InterPro" id="IPR004307">
    <property type="entry name" value="TspO_MBR"/>
</dbReference>
<dbReference type="GO" id="GO:0016020">
    <property type="term" value="C:membrane"/>
    <property type="evidence" value="ECO:0007669"/>
    <property type="project" value="UniProtKB-SubCell"/>
</dbReference>
<reference evidence="7" key="1">
    <citation type="journal article" date="2021" name="PeerJ">
        <title>Extensive microbial diversity within the chicken gut microbiome revealed by metagenomics and culture.</title>
        <authorList>
            <person name="Gilroy R."/>
            <person name="Ravi A."/>
            <person name="Getino M."/>
            <person name="Pursley I."/>
            <person name="Horton D.L."/>
            <person name="Alikhan N.F."/>
            <person name="Baker D."/>
            <person name="Gharbi K."/>
            <person name="Hall N."/>
            <person name="Watson M."/>
            <person name="Adriaenssens E.M."/>
            <person name="Foster-Nyarko E."/>
            <person name="Jarju S."/>
            <person name="Secka A."/>
            <person name="Antonio M."/>
            <person name="Oren A."/>
            <person name="Chaudhuri R.R."/>
            <person name="La Ragione R."/>
            <person name="Hildebrand F."/>
            <person name="Pallen M.J."/>
        </authorList>
    </citation>
    <scope>NUCLEOTIDE SEQUENCE</scope>
    <source>
        <strain evidence="7">ChiSjej3B21-8574</strain>
    </source>
</reference>
<name>A0A9D2PHM3_9FIRM</name>
<evidence type="ECO:0000256" key="1">
    <source>
        <dbReference type="ARBA" id="ARBA00004141"/>
    </source>
</evidence>
<evidence type="ECO:0000313" key="7">
    <source>
        <dbReference type="EMBL" id="HJC50231.1"/>
    </source>
</evidence>
<evidence type="ECO:0000256" key="4">
    <source>
        <dbReference type="ARBA" id="ARBA00022989"/>
    </source>
</evidence>
<comment type="caution">
    <text evidence="7">The sequence shown here is derived from an EMBL/GenBank/DDBJ whole genome shotgun (WGS) entry which is preliminary data.</text>
</comment>
<evidence type="ECO:0000256" key="6">
    <source>
        <dbReference type="SAM" id="Phobius"/>
    </source>
</evidence>
<dbReference type="Pfam" id="PF03073">
    <property type="entry name" value="TspO_MBR"/>
    <property type="match status" value="1"/>
</dbReference>
<sequence length="156" mass="18145">MKHLSPHQIFKLCLILPVIAVLCSFLLSPGITDAWSQFRLPPFTPKPGAFLILMILFTLPNSFPLSFLARSIHFERNKALKLFLVSYFFLFFWPILLFEYQVSIFALVWTVTLNLINGCLFLQLFLIRPKSAFWLLPYLLWCVFLCCLNLGILILN</sequence>
<evidence type="ECO:0000256" key="3">
    <source>
        <dbReference type="ARBA" id="ARBA00022692"/>
    </source>
</evidence>
<dbReference type="AlphaFoldDB" id="A0A9D2PHM3"/>
<accession>A0A9D2PHM3</accession>
<dbReference type="Proteomes" id="UP000823904">
    <property type="component" value="Unassembled WGS sequence"/>
</dbReference>
<feature type="transmembrane region" description="Helical" evidence="6">
    <location>
        <begin position="80"/>
        <end position="98"/>
    </location>
</feature>
<gene>
    <name evidence="7" type="ORF">H9754_06600</name>
</gene>
<feature type="transmembrane region" description="Helical" evidence="6">
    <location>
        <begin position="133"/>
        <end position="155"/>
    </location>
</feature>
<comment type="subcellular location">
    <subcellularLocation>
        <location evidence="1">Membrane</location>
        <topology evidence="1">Multi-pass membrane protein</topology>
    </subcellularLocation>
</comment>
<dbReference type="InterPro" id="IPR038330">
    <property type="entry name" value="TspO/MBR-related_sf"/>
</dbReference>
<organism evidence="7 8">
    <name type="scientific">Candidatus Anaerostipes avistercoris</name>
    <dbReference type="NCBI Taxonomy" id="2838462"/>
    <lineage>
        <taxon>Bacteria</taxon>
        <taxon>Bacillati</taxon>
        <taxon>Bacillota</taxon>
        <taxon>Clostridia</taxon>
        <taxon>Lachnospirales</taxon>
        <taxon>Lachnospiraceae</taxon>
        <taxon>Anaerostipes</taxon>
    </lineage>
</organism>